<evidence type="ECO:0000256" key="4">
    <source>
        <dbReference type="SAM" id="Phobius"/>
    </source>
</evidence>
<dbReference type="OrthoDB" id="8190514at2759"/>
<dbReference type="FunFam" id="3.15.10.30:FF:000001">
    <property type="entry name" value="Takeout-like protein 1"/>
    <property type="match status" value="1"/>
</dbReference>
<evidence type="ECO:0000313" key="5">
    <source>
        <dbReference type="EMBL" id="CAG9819739.1"/>
    </source>
</evidence>
<evidence type="ECO:0000256" key="3">
    <source>
        <dbReference type="ARBA" id="ARBA00060902"/>
    </source>
</evidence>
<dbReference type="Pfam" id="PF06585">
    <property type="entry name" value="JHBP"/>
    <property type="match status" value="1"/>
</dbReference>
<dbReference type="Gene3D" id="3.15.10.30">
    <property type="entry name" value="Haemolymph juvenile hormone binding protein"/>
    <property type="match status" value="1"/>
</dbReference>
<dbReference type="GO" id="GO:0005615">
    <property type="term" value="C:extracellular space"/>
    <property type="evidence" value="ECO:0007669"/>
    <property type="project" value="TreeGrafter"/>
</dbReference>
<dbReference type="SMART" id="SM00700">
    <property type="entry name" value="JHBP"/>
    <property type="match status" value="1"/>
</dbReference>
<keyword evidence="4" id="KW-0812">Transmembrane</keyword>
<gene>
    <name evidence="5" type="ORF">PHAECO_LOCUS7276</name>
</gene>
<evidence type="ECO:0000256" key="2">
    <source>
        <dbReference type="ARBA" id="ARBA00023108"/>
    </source>
</evidence>
<name>A0A9N9SJN3_PHACE</name>
<comment type="similarity">
    <text evidence="3">Belongs to the TO family.</text>
</comment>
<dbReference type="PANTHER" id="PTHR11008:SF32">
    <property type="entry name" value="CIRCADIAN CLOCK-CONTROLLED PROTEIN DAYWAKE-RELATED"/>
    <property type="match status" value="1"/>
</dbReference>
<dbReference type="PANTHER" id="PTHR11008">
    <property type="entry name" value="PROTEIN TAKEOUT-LIKE PROTEIN"/>
    <property type="match status" value="1"/>
</dbReference>
<sequence length="263" mass="29478">MGSFDLIFLVLVNGTMTVLLGLTFKPLLKAPVFQQVDTDNFNRCHINDKDLDRCLATTIENAIKTIGSYGIPTMNLPSVDPVKIASVEISAGTTAVNLVQKYSDVKIYGLSDISVDSAHLDLNGKILSFTTYHPEIRQEAKYSINGKIFVVPVRGKGNSKILLYEPSLKHTLRFKGETRNNMEYFSIANYTLNISIRGAHLEFQNLFDGDEELAQNILKIINDNWDMMFDDVREDVEKSSAEVCKMLAKNLFDSVPVDQIFLA</sequence>
<dbReference type="AlphaFoldDB" id="A0A9N9SJN3"/>
<evidence type="ECO:0000313" key="6">
    <source>
        <dbReference type="Proteomes" id="UP001153737"/>
    </source>
</evidence>
<reference evidence="5" key="1">
    <citation type="submission" date="2022-01" db="EMBL/GenBank/DDBJ databases">
        <authorList>
            <person name="King R."/>
        </authorList>
    </citation>
    <scope>NUCLEOTIDE SEQUENCE</scope>
</reference>
<keyword evidence="6" id="KW-1185">Reference proteome</keyword>
<proteinExistence type="inferred from homology"/>
<accession>A0A9N9SJN3</accession>
<evidence type="ECO:0008006" key="7">
    <source>
        <dbReference type="Google" id="ProtNLM"/>
    </source>
</evidence>
<keyword evidence="4" id="KW-0472">Membrane</keyword>
<keyword evidence="4" id="KW-1133">Transmembrane helix</keyword>
<reference evidence="5" key="2">
    <citation type="submission" date="2022-10" db="EMBL/GenBank/DDBJ databases">
        <authorList>
            <consortium name="ENA_rothamsted_submissions"/>
            <consortium name="culmorum"/>
            <person name="King R."/>
        </authorList>
    </citation>
    <scope>NUCLEOTIDE SEQUENCE</scope>
</reference>
<evidence type="ECO:0000256" key="1">
    <source>
        <dbReference type="ARBA" id="ARBA00022729"/>
    </source>
</evidence>
<dbReference type="Proteomes" id="UP001153737">
    <property type="component" value="Chromosome 3"/>
</dbReference>
<keyword evidence="1" id="KW-0732">Signal</keyword>
<keyword evidence="2" id="KW-0090">Biological rhythms</keyword>
<feature type="transmembrane region" description="Helical" evidence="4">
    <location>
        <begin position="6"/>
        <end position="24"/>
    </location>
</feature>
<dbReference type="InterPro" id="IPR010562">
    <property type="entry name" value="Haemolymph_juvenile_hormone-bd"/>
</dbReference>
<organism evidence="5 6">
    <name type="scientific">Phaedon cochleariae</name>
    <name type="common">Mustard beetle</name>
    <dbReference type="NCBI Taxonomy" id="80249"/>
    <lineage>
        <taxon>Eukaryota</taxon>
        <taxon>Metazoa</taxon>
        <taxon>Ecdysozoa</taxon>
        <taxon>Arthropoda</taxon>
        <taxon>Hexapoda</taxon>
        <taxon>Insecta</taxon>
        <taxon>Pterygota</taxon>
        <taxon>Neoptera</taxon>
        <taxon>Endopterygota</taxon>
        <taxon>Coleoptera</taxon>
        <taxon>Polyphaga</taxon>
        <taxon>Cucujiformia</taxon>
        <taxon>Chrysomeloidea</taxon>
        <taxon>Chrysomelidae</taxon>
        <taxon>Chrysomelinae</taxon>
        <taxon>Chrysomelini</taxon>
        <taxon>Phaedon</taxon>
    </lineage>
</organism>
<dbReference type="EMBL" id="OU896709">
    <property type="protein sequence ID" value="CAG9819739.1"/>
    <property type="molecule type" value="Genomic_DNA"/>
</dbReference>
<dbReference type="InterPro" id="IPR038606">
    <property type="entry name" value="To_sf"/>
</dbReference>
<dbReference type="GO" id="GO:0007623">
    <property type="term" value="P:circadian rhythm"/>
    <property type="evidence" value="ECO:0007669"/>
    <property type="project" value="UniProtKB-ARBA"/>
</dbReference>
<protein>
    <recommendedName>
        <fullName evidence="7">Protein takeout</fullName>
    </recommendedName>
</protein>